<feature type="domain" description="LUD" evidence="1">
    <location>
        <begin position="108"/>
        <end position="208"/>
    </location>
</feature>
<dbReference type="Gene3D" id="3.40.50.10420">
    <property type="entry name" value="NagB/RpiA/CoA transferase-like"/>
    <property type="match status" value="1"/>
</dbReference>
<dbReference type="InterPro" id="IPR003741">
    <property type="entry name" value="LUD_dom"/>
</dbReference>
<accession>A0A517SU46</accession>
<dbReference type="PANTHER" id="PTHR43682:SF1">
    <property type="entry name" value="LACTATE UTILIZATION PROTEIN C"/>
    <property type="match status" value="1"/>
</dbReference>
<dbReference type="SUPFAM" id="SSF100950">
    <property type="entry name" value="NagB/RpiA/CoA transferase-like"/>
    <property type="match status" value="1"/>
</dbReference>
<organism evidence="2 3">
    <name type="scientific">Stieleria bergensis</name>
    <dbReference type="NCBI Taxonomy" id="2528025"/>
    <lineage>
        <taxon>Bacteria</taxon>
        <taxon>Pseudomonadati</taxon>
        <taxon>Planctomycetota</taxon>
        <taxon>Planctomycetia</taxon>
        <taxon>Pirellulales</taxon>
        <taxon>Pirellulaceae</taxon>
        <taxon>Stieleria</taxon>
    </lineage>
</organism>
<dbReference type="OrthoDB" id="9794157at2"/>
<dbReference type="PANTHER" id="PTHR43682">
    <property type="entry name" value="LACTATE UTILIZATION PROTEIN C"/>
    <property type="match status" value="1"/>
</dbReference>
<proteinExistence type="predicted"/>
<dbReference type="InterPro" id="IPR037171">
    <property type="entry name" value="NagB/RpiA_transferase-like"/>
</dbReference>
<keyword evidence="3" id="KW-1185">Reference proteome</keyword>
<protein>
    <submittedName>
        <fullName evidence="2">Lactate utilization protein C</fullName>
    </submittedName>
</protein>
<sequence>MNTNNQAEVTADTSAKRAVMDRLRTTPIDVPALPEIDLDRVIEFEDPIAKFSEMLALVGGQAHVVDDIAEVKTILDQIDVYRDARRVVSNMPEIVEGNLDAQMIDDPHALATLDWTIAKGEFMVAENGAIWIDGNTLPHRVLLFIAQYLAIVVDRSAIVSNMHQAYDRIDRFDGRFGVFVSGPSKTADIEQSLVLGAHGCRKLQVFII</sequence>
<dbReference type="Pfam" id="PF02589">
    <property type="entry name" value="LUD_dom"/>
    <property type="match status" value="1"/>
</dbReference>
<dbReference type="EMBL" id="CP036272">
    <property type="protein sequence ID" value="QDT59630.1"/>
    <property type="molecule type" value="Genomic_DNA"/>
</dbReference>
<name>A0A517SU46_9BACT</name>
<dbReference type="Proteomes" id="UP000315003">
    <property type="component" value="Chromosome"/>
</dbReference>
<dbReference type="RefSeq" id="WP_145271626.1">
    <property type="nucleotide sequence ID" value="NZ_CP036272.1"/>
</dbReference>
<dbReference type="InterPro" id="IPR024185">
    <property type="entry name" value="FTHF_cligase-like_sf"/>
</dbReference>
<reference evidence="2 3" key="1">
    <citation type="submission" date="2019-02" db="EMBL/GenBank/DDBJ databases">
        <title>Deep-cultivation of Planctomycetes and their phenomic and genomic characterization uncovers novel biology.</title>
        <authorList>
            <person name="Wiegand S."/>
            <person name="Jogler M."/>
            <person name="Boedeker C."/>
            <person name="Pinto D."/>
            <person name="Vollmers J."/>
            <person name="Rivas-Marin E."/>
            <person name="Kohn T."/>
            <person name="Peeters S.H."/>
            <person name="Heuer A."/>
            <person name="Rast P."/>
            <person name="Oberbeckmann S."/>
            <person name="Bunk B."/>
            <person name="Jeske O."/>
            <person name="Meyerdierks A."/>
            <person name="Storesund J.E."/>
            <person name="Kallscheuer N."/>
            <person name="Luecker S."/>
            <person name="Lage O.M."/>
            <person name="Pohl T."/>
            <person name="Merkel B.J."/>
            <person name="Hornburger P."/>
            <person name="Mueller R.-W."/>
            <person name="Bruemmer F."/>
            <person name="Labrenz M."/>
            <person name="Spormann A.M."/>
            <person name="Op den Camp H."/>
            <person name="Overmann J."/>
            <person name="Amann R."/>
            <person name="Jetten M.S.M."/>
            <person name="Mascher T."/>
            <person name="Medema M.H."/>
            <person name="Devos D.P."/>
            <person name="Kaster A.-K."/>
            <person name="Ovreas L."/>
            <person name="Rohde M."/>
            <person name="Galperin M.Y."/>
            <person name="Jogler C."/>
        </authorList>
    </citation>
    <scope>NUCLEOTIDE SEQUENCE [LARGE SCALE GENOMIC DNA]</scope>
    <source>
        <strain evidence="2 3">SV_7m_r</strain>
    </source>
</reference>
<evidence type="ECO:0000313" key="3">
    <source>
        <dbReference type="Proteomes" id="UP000315003"/>
    </source>
</evidence>
<dbReference type="AlphaFoldDB" id="A0A517SU46"/>
<gene>
    <name evidence="2" type="primary">lutC</name>
    <name evidence="2" type="ORF">SV7mr_21390</name>
</gene>
<evidence type="ECO:0000313" key="2">
    <source>
        <dbReference type="EMBL" id="QDT59630.1"/>
    </source>
</evidence>
<evidence type="ECO:0000259" key="1">
    <source>
        <dbReference type="Pfam" id="PF02589"/>
    </source>
</evidence>